<evidence type="ECO:0000313" key="2">
    <source>
        <dbReference type="Proteomes" id="UP000664164"/>
    </source>
</evidence>
<accession>A0A939HKU8</accession>
<sequence>EGGRVVVRPLDTFAKRVIRIRETVEDDPEMPVAVKAGVSAALRAIMIQTIGAFASRGRASTVVAWNPRDVPAEFLSGMERKGEAFVYRVSAPVSARHRPFYRPELAVQVWARGRAKVLLGPSGLGADTAGALAVPGNTLLGINGDAIYTTFVPGWAKPARYGGGDDGRIGRLRLQGVLENVKTPLSREDRDRLRVRAVRAGTDAAFFASEFLTPED</sequence>
<organism evidence="1 2">
    <name type="scientific">Arthrobacter cavernae</name>
    <dbReference type="NCBI Taxonomy" id="2817681"/>
    <lineage>
        <taxon>Bacteria</taxon>
        <taxon>Bacillati</taxon>
        <taxon>Actinomycetota</taxon>
        <taxon>Actinomycetes</taxon>
        <taxon>Micrococcales</taxon>
        <taxon>Micrococcaceae</taxon>
        <taxon>Arthrobacter</taxon>
    </lineage>
</organism>
<comment type="caution">
    <text evidence="1">The sequence shown here is derived from an EMBL/GenBank/DDBJ whole genome shotgun (WGS) entry which is preliminary data.</text>
</comment>
<dbReference type="AlphaFoldDB" id="A0A939HKU8"/>
<dbReference type="EMBL" id="JAFNLL010000095">
    <property type="protein sequence ID" value="MBO1270003.1"/>
    <property type="molecule type" value="Genomic_DNA"/>
</dbReference>
<reference evidence="1" key="1">
    <citation type="submission" date="2021-03" db="EMBL/GenBank/DDBJ databases">
        <title>A new species, PO-11, isolated from a karst cave deposit.</title>
        <authorList>
            <person name="Zhaoxiaoyong W."/>
        </authorList>
    </citation>
    <scope>NUCLEOTIDE SEQUENCE</scope>
    <source>
        <strain evidence="1">PO-11</strain>
    </source>
</reference>
<gene>
    <name evidence="1" type="ORF">J1902_18945</name>
</gene>
<keyword evidence="2" id="KW-1185">Reference proteome</keyword>
<evidence type="ECO:0000313" key="1">
    <source>
        <dbReference type="EMBL" id="MBO1270003.1"/>
    </source>
</evidence>
<name>A0A939HKU8_9MICC</name>
<protein>
    <submittedName>
        <fullName evidence="1">Uncharacterized protein</fullName>
    </submittedName>
</protein>
<proteinExistence type="predicted"/>
<feature type="non-terminal residue" evidence="1">
    <location>
        <position position="1"/>
    </location>
</feature>
<dbReference type="Proteomes" id="UP000664164">
    <property type="component" value="Unassembled WGS sequence"/>
</dbReference>